<dbReference type="EMBL" id="PYAL01000006">
    <property type="protein sequence ID" value="RXN86238.1"/>
    <property type="molecule type" value="Genomic_DNA"/>
</dbReference>
<proteinExistence type="predicted"/>
<reference evidence="2 3" key="1">
    <citation type="journal article" date="2017" name="Int. J. Syst. Evol. Microbiol.">
        <title>Achromobacter aloeverae sp. nov., isolated from the root of Aloe vera (L.) Burm.f.</title>
        <authorList>
            <person name="Kuncharoen N."/>
            <person name="Muramatsu Y."/>
            <person name="Shibata C."/>
            <person name="Kamakura Y."/>
            <person name="Nakagawa Y."/>
            <person name="Tanasupawat S."/>
        </authorList>
    </citation>
    <scope>NUCLEOTIDE SEQUENCE [LARGE SCALE GENOMIC DNA]</scope>
    <source>
        <strain evidence="2 3">AVA-1</strain>
    </source>
</reference>
<protein>
    <submittedName>
        <fullName evidence="2">Anti-sigma factor</fullName>
    </submittedName>
</protein>
<accession>A0A4Q1HGP6</accession>
<comment type="caution">
    <text evidence="2">The sequence shown here is derived from an EMBL/GenBank/DDBJ whole genome shotgun (WGS) entry which is preliminary data.</text>
</comment>
<feature type="transmembrane region" description="Helical" evidence="1">
    <location>
        <begin position="87"/>
        <end position="107"/>
    </location>
</feature>
<evidence type="ECO:0000313" key="3">
    <source>
        <dbReference type="Proteomes" id="UP000290849"/>
    </source>
</evidence>
<name>A0A4Q1HGP6_9BURK</name>
<dbReference type="AlphaFoldDB" id="A0A4Q1HGP6"/>
<sequence length="281" mass="30387">MEKDAAVSDDDLHAFVDGQLDADRVPAVLRHLQANPDAAVRAASWQAQRAQLRRAYRDTATEPIPATLASVVQRHARRQRWRPWGQAVAALLLVAAGAAGGTLWTTLGARQPGLSASQAAATATLSSGAATAPQFVRDAATAYAVFAPEVRHAVEVPAQEEAHLVQWLSRRLGRPLTAPALQAQGYRLLGGRLLTGDGDDATAPRAQFMYEDARGRRVTLYVAVFPARTQPRETAFRSVRNGDTESFYWIENGYGYALSAALPSSEVQALAGVIYDQLYPR</sequence>
<organism evidence="2 3">
    <name type="scientific">Achromobacter aloeverae</name>
    <dbReference type="NCBI Taxonomy" id="1750518"/>
    <lineage>
        <taxon>Bacteria</taxon>
        <taxon>Pseudomonadati</taxon>
        <taxon>Pseudomonadota</taxon>
        <taxon>Betaproteobacteria</taxon>
        <taxon>Burkholderiales</taxon>
        <taxon>Alcaligenaceae</taxon>
        <taxon>Achromobacter</taxon>
    </lineage>
</organism>
<keyword evidence="1" id="KW-0472">Membrane</keyword>
<dbReference type="Proteomes" id="UP000290849">
    <property type="component" value="Unassembled WGS sequence"/>
</dbReference>
<evidence type="ECO:0000256" key="1">
    <source>
        <dbReference type="SAM" id="Phobius"/>
    </source>
</evidence>
<keyword evidence="1" id="KW-0812">Transmembrane</keyword>
<keyword evidence="1" id="KW-1133">Transmembrane helix</keyword>
<gene>
    <name evidence="2" type="ORF">C7R54_21180</name>
</gene>
<evidence type="ECO:0000313" key="2">
    <source>
        <dbReference type="EMBL" id="RXN86238.1"/>
    </source>
</evidence>
<keyword evidence="3" id="KW-1185">Reference proteome</keyword>